<dbReference type="GO" id="GO:0008017">
    <property type="term" value="F:microtubule binding"/>
    <property type="evidence" value="ECO:0007669"/>
    <property type="project" value="InterPro"/>
</dbReference>
<feature type="region of interest" description="Disordered" evidence="2">
    <location>
        <begin position="1"/>
        <end position="69"/>
    </location>
</feature>
<feature type="compositionally biased region" description="Polar residues" evidence="2">
    <location>
        <begin position="433"/>
        <end position="448"/>
    </location>
</feature>
<gene>
    <name evidence="3" type="primary">AVEN_1527_1</name>
    <name evidence="3" type="ORF">TNCT_566471</name>
</gene>
<dbReference type="Proteomes" id="UP000887116">
    <property type="component" value="Unassembled WGS sequence"/>
</dbReference>
<accession>A0A8X6GMY9</accession>
<dbReference type="GO" id="GO:0005879">
    <property type="term" value="C:axonemal microtubule"/>
    <property type="evidence" value="ECO:0007669"/>
    <property type="project" value="TreeGrafter"/>
</dbReference>
<feature type="region of interest" description="Disordered" evidence="2">
    <location>
        <begin position="1253"/>
        <end position="1285"/>
    </location>
</feature>
<keyword evidence="4" id="KW-1185">Reference proteome</keyword>
<comment type="caution">
    <text evidence="3">The sequence shown here is derived from an EMBL/GenBank/DDBJ whole genome shotgun (WGS) entry which is preliminary data.</text>
</comment>
<sequence length="1285" mass="146359">MYNGDIPSTSTEESRGKNTSLWQKRHICPHRKKSQITIGCEQHSAKSVKVTSREEKLKQRKQWETRTEQQNISLTTDQLNAQSLLASSENFASSVTVTDTGNRNGTTMRTEASNWSAKQIPKTLPIRRPDNLKAEGQAEFTTTHQRDFTKKSSELHMKESSHTSSEMVQAESWNKRQIPKTQKIKKEDTLMLTGPLESETTHNASYNESTFKSKAQHSEQSESYKRPRTSLKMSGEFQSDSSYQEAFTAKQASDTYKVKKGESKSNLKLEGEMSFERTSTDYNAASSQISAEDIATVKAKKIRPDSEIKIPAVPISDETTLANDFKRWNVERPVIHKPKDTLTLGDSDATDLNTTFIIEKSSVTAENSKMETSISDYKNWEVTRPVVHKPENNLKSEGSISFETTTDADYSSRRSMANKSIDLEALAERTETESIAQSVQQERTSVSIAKSEGDKRPVDNGQIIETTEEMNRQESNGAVESNAVSIHESSVVSVHENAAVSTKAESTTVITEAAEKSTEMAVEQNVRKDSAAIEQKVHEDHEITSQSEDQTQYVSWDQIRPKPIRQHSSLRQEGGMEFNTTNRDEFIPRSVERVKGSRPKTNTKLFEGEFDATTMNQVMFSTQPGEKVTPFRPKSNLHLEDGNFNDETTSAREFQPWEVQRPVPIKPRSNLTQEGTMDFTTTNLTEFEGKMPEKVHPIRPTTTNKISGEIDLNTTNRTMHPEFPIERVKKIVPQSTLRMNSGVFESETTNKSQFQDWGIERPKPIKPVSNLTQEGSMDFTTMNDLQFHEKPIEKVQQFRPHTSTKITGEFDGTTTNQVMFQDSPREKVHAFRPQDNLKLEGGDFTNESTTKKEFQNWEYVKQSPIKHDSTMRQEGDIDFSTTNRREYVGKTAEEVAVLKSQAYRPQNNLKVEGGDFTSETTNKKEFQQWEYVKPSPIKHDSSMRQEGDIDFSTTMRREYVGKTAEEIALLKSQAYRPRDNLKLEGGDFSSESTTKKEFQNWEYVKPAPIRHNSTMRQEGEIDFSTTSKSEFVGKTAEKVSPIKPVSSTKITGKFEGTTTNQAMFQDSPREKVHAVRPQNNLRVEEGNFASETTNRKEFQQWEYVKPSPIKPHSSMKQEGNIDFSTTNKREYVGKTAEEMALLKSQAYRPQDNLKLEGGDFTSESTTKTEFQNWEYVKPSPIRQNSTMRQEGDIDFSTTNKREYAGKTAEEIALLKSRAYRPQDNLKLEGGDFANESITKTEYQNWEYVKPSPIKHDSTMRQEGDIDFSTTNKRNMRARPLKKLPY</sequence>
<feature type="compositionally biased region" description="Basic and acidic residues" evidence="2">
    <location>
        <begin position="144"/>
        <end position="161"/>
    </location>
</feature>
<dbReference type="PANTHER" id="PTHR31516">
    <property type="entry name" value="STABILIZER OF AXONEMAL MICROTUBULES 2"/>
    <property type="match status" value="1"/>
</dbReference>
<protein>
    <submittedName>
        <fullName evidence="3">Uncharacterized protein</fullName>
    </submittedName>
</protein>
<evidence type="ECO:0000313" key="4">
    <source>
        <dbReference type="Proteomes" id="UP000887116"/>
    </source>
</evidence>
<feature type="compositionally biased region" description="Basic residues" evidence="2">
    <location>
        <begin position="1273"/>
        <end position="1285"/>
    </location>
</feature>
<comment type="similarity">
    <text evidence="1">Belongs to the FAM154 family.</text>
</comment>
<dbReference type="PANTHER" id="PTHR31516:SF17">
    <property type="entry name" value="STABILIZER OF AXONEMAL MICROTUBULES 2"/>
    <property type="match status" value="1"/>
</dbReference>
<name>A0A8X6GMY9_TRICU</name>
<dbReference type="InterPro" id="IPR033336">
    <property type="entry name" value="SAXO1/2"/>
</dbReference>
<feature type="region of interest" description="Disordered" evidence="2">
    <location>
        <begin position="140"/>
        <end position="174"/>
    </location>
</feature>
<proteinExistence type="inferred from homology"/>
<dbReference type="GO" id="GO:0005814">
    <property type="term" value="C:centriole"/>
    <property type="evidence" value="ECO:0007669"/>
    <property type="project" value="TreeGrafter"/>
</dbReference>
<organism evidence="3 4">
    <name type="scientific">Trichonephila clavata</name>
    <name type="common">Joro spider</name>
    <name type="synonym">Nephila clavata</name>
    <dbReference type="NCBI Taxonomy" id="2740835"/>
    <lineage>
        <taxon>Eukaryota</taxon>
        <taxon>Metazoa</taxon>
        <taxon>Ecdysozoa</taxon>
        <taxon>Arthropoda</taxon>
        <taxon>Chelicerata</taxon>
        <taxon>Arachnida</taxon>
        <taxon>Araneae</taxon>
        <taxon>Araneomorphae</taxon>
        <taxon>Entelegynae</taxon>
        <taxon>Araneoidea</taxon>
        <taxon>Nephilidae</taxon>
        <taxon>Trichonephila</taxon>
    </lineage>
</organism>
<feature type="region of interest" description="Disordered" evidence="2">
    <location>
        <begin position="432"/>
        <end position="462"/>
    </location>
</feature>
<feature type="compositionally biased region" description="Basic and acidic residues" evidence="2">
    <location>
        <begin position="1253"/>
        <end position="1263"/>
    </location>
</feature>
<feature type="compositionally biased region" description="Basic residues" evidence="2">
    <location>
        <begin position="23"/>
        <end position="34"/>
    </location>
</feature>
<feature type="compositionally biased region" description="Basic and acidic residues" evidence="2">
    <location>
        <begin position="51"/>
        <end position="67"/>
    </location>
</feature>
<feature type="compositionally biased region" description="Polar residues" evidence="2">
    <location>
        <begin position="1"/>
        <end position="22"/>
    </location>
</feature>
<evidence type="ECO:0000256" key="2">
    <source>
        <dbReference type="SAM" id="MobiDB-lite"/>
    </source>
</evidence>
<dbReference type="GO" id="GO:0036126">
    <property type="term" value="C:sperm flagellum"/>
    <property type="evidence" value="ECO:0007669"/>
    <property type="project" value="TreeGrafter"/>
</dbReference>
<evidence type="ECO:0000313" key="3">
    <source>
        <dbReference type="EMBL" id="GFR07607.1"/>
    </source>
</evidence>
<feature type="region of interest" description="Disordered" evidence="2">
    <location>
        <begin position="196"/>
        <end position="237"/>
    </location>
</feature>
<feature type="region of interest" description="Disordered" evidence="2">
    <location>
        <begin position="96"/>
        <end position="116"/>
    </location>
</feature>
<dbReference type="Pfam" id="PF05217">
    <property type="entry name" value="SAXO1-2"/>
    <property type="match status" value="1"/>
</dbReference>
<reference evidence="3" key="1">
    <citation type="submission" date="2020-07" db="EMBL/GenBank/DDBJ databases">
        <title>Multicomponent nature underlies the extraordinary mechanical properties of spider dragline silk.</title>
        <authorList>
            <person name="Kono N."/>
            <person name="Nakamura H."/>
            <person name="Mori M."/>
            <person name="Yoshida Y."/>
            <person name="Ohtoshi R."/>
            <person name="Malay A.D."/>
            <person name="Moran D.A.P."/>
            <person name="Tomita M."/>
            <person name="Numata K."/>
            <person name="Arakawa K."/>
        </authorList>
    </citation>
    <scope>NUCLEOTIDE SEQUENCE</scope>
</reference>
<feature type="compositionally biased region" description="Basic and acidic residues" evidence="2">
    <location>
        <begin position="216"/>
        <end position="225"/>
    </location>
</feature>
<evidence type="ECO:0000256" key="1">
    <source>
        <dbReference type="ARBA" id="ARBA00008738"/>
    </source>
</evidence>
<dbReference type="GO" id="GO:0036064">
    <property type="term" value="C:ciliary basal body"/>
    <property type="evidence" value="ECO:0007669"/>
    <property type="project" value="TreeGrafter"/>
</dbReference>
<feature type="compositionally biased region" description="Polar residues" evidence="2">
    <location>
        <begin position="201"/>
        <end position="213"/>
    </location>
</feature>
<dbReference type="EMBL" id="BMAO01026183">
    <property type="protein sequence ID" value="GFR07607.1"/>
    <property type="molecule type" value="Genomic_DNA"/>
</dbReference>
<dbReference type="OrthoDB" id="407410at2759"/>